<keyword evidence="1" id="KW-0175">Coiled coil</keyword>
<evidence type="ECO:0000256" key="1">
    <source>
        <dbReference type="SAM" id="Coils"/>
    </source>
</evidence>
<dbReference type="InterPro" id="IPR006520">
    <property type="entry name" value="Dit_BPSPP_N"/>
</dbReference>
<evidence type="ECO:0000313" key="4">
    <source>
        <dbReference type="EMBL" id="AMQ66688.1"/>
    </source>
</evidence>
<organism evidence="4 5">
    <name type="scientific">Bacillus phage Mgbh1</name>
    <dbReference type="NCBI Taxonomy" id="1796993"/>
    <lineage>
        <taxon>Viruses</taxon>
        <taxon>Duplodnaviria</taxon>
        <taxon>Heunggongvirae</taxon>
        <taxon>Uroviricota</taxon>
        <taxon>Caudoviricetes</taxon>
        <taxon>Magadivirus</taxon>
        <taxon>Magadivirus Mgbh1</taxon>
    </lineage>
</organism>
<sequence length="503" mass="57756">MSFRDFGEGGEVIRPSLQTIFNNVNIDEVLTDSDGSFTTISVSGRALAQTQTTILNPTHKHGGFYQQSRLEPRIITVRYKISAKTNEKFRQMFNRLNRILAEEEKRIEFTDENAFFVGSYYEAEDFDENSNVIVSSFSFICADPYKYDKVVYQTTFQDDVAVLPNDGTADCEPIFEMEVLQPTTFAMVSDESRYQMIGRPAEDNVEVVDTKNLILREEGDTIGQWQTGPVRVDPISGNISGTMGYDGTGIIATNYGTASGGESGHGPAIIREIPPIQDFEISTHIDTRTDLKEENFRAELYMFDESLKMLGKIGVRDGSRDFHRRSALGRVGEFVDNRTRYILGFRNYQHDDFGKSSMFNIRVRRVGNTYSFYIAQVVNGRHRNRAEGLYVDTSGEWMGKLRYIQLYIRTWAGRRKPYLVRFNNVLVHELIEETVDQTPYIAYPGDLITFDHEQKRMMINGEDRTDIKDFGGSYFTLNEGNNTLVVLPEDTFNTTVRWRERYR</sequence>
<dbReference type="OrthoDB" id="1463at10239"/>
<dbReference type="InterPro" id="IPR008841">
    <property type="entry name" value="Siphovirus-type_tail_N"/>
</dbReference>
<dbReference type="Proteomes" id="UP000224134">
    <property type="component" value="Segment"/>
</dbReference>
<protein>
    <submittedName>
        <fullName evidence="4">Tail-like protein</fullName>
    </submittedName>
</protein>
<dbReference type="RefSeq" id="YP_009595174.1">
    <property type="nucleotide sequence ID" value="NC_041879.1"/>
</dbReference>
<name>A0A142F1N1_9CAUD</name>
<dbReference type="NCBIfam" id="TIGR01633">
    <property type="entry name" value="phi3626_gp14_N"/>
    <property type="match status" value="1"/>
</dbReference>
<dbReference type="EMBL" id="KU665491">
    <property type="protein sequence ID" value="AMQ66688.1"/>
    <property type="molecule type" value="Genomic_DNA"/>
</dbReference>
<feature type="domain" description="Siphovirus-type tail component C-terminal" evidence="3">
    <location>
        <begin position="444"/>
        <end position="502"/>
    </location>
</feature>
<dbReference type="InterPro" id="IPR054738">
    <property type="entry name" value="Siphovirus-type_tail_C"/>
</dbReference>
<dbReference type="Pfam" id="PF05709">
    <property type="entry name" value="Sipho_tail"/>
    <property type="match status" value="1"/>
</dbReference>
<dbReference type="Gene3D" id="2.40.30.200">
    <property type="match status" value="1"/>
</dbReference>
<evidence type="ECO:0000259" key="3">
    <source>
        <dbReference type="Pfam" id="PF22768"/>
    </source>
</evidence>
<feature type="coiled-coil region" evidence="1">
    <location>
        <begin position="86"/>
        <end position="113"/>
    </location>
</feature>
<dbReference type="Pfam" id="PF22768">
    <property type="entry name" value="SPP1_Dit"/>
    <property type="match status" value="1"/>
</dbReference>
<dbReference type="KEGG" id="vg:40070732"/>
<dbReference type="Gene3D" id="2.60.120.860">
    <property type="match status" value="1"/>
</dbReference>
<dbReference type="GeneID" id="40070732"/>
<reference evidence="4 5" key="1">
    <citation type="submission" date="2016-02" db="EMBL/GenBank/DDBJ databases">
        <title>Isolation and characterization of bacteriophages from East Africa Rift Valley soda lakes.</title>
        <authorList>
            <person name="van Zyl L.J."/>
            <person name="Nemavhulani S."/>
            <person name="Cowan D.A."/>
            <person name="Trindade M.I."/>
        </authorList>
    </citation>
    <scope>NUCLEOTIDE SEQUENCE [LARGE SCALE GENOMIC DNA]</scope>
</reference>
<keyword evidence="5" id="KW-1185">Reference proteome</keyword>
<feature type="domain" description="Siphovirus-type tail component RIFT-related" evidence="2">
    <location>
        <begin position="55"/>
        <end position="113"/>
    </location>
</feature>
<accession>A0A142F1N1</accession>
<proteinExistence type="predicted"/>
<evidence type="ECO:0000313" key="5">
    <source>
        <dbReference type="Proteomes" id="UP000224134"/>
    </source>
</evidence>
<evidence type="ECO:0000259" key="2">
    <source>
        <dbReference type="Pfam" id="PF05709"/>
    </source>
</evidence>